<evidence type="ECO:0000313" key="3">
    <source>
        <dbReference type="Proteomes" id="UP000028007"/>
    </source>
</evidence>
<dbReference type="eggNOG" id="COG0827">
    <property type="taxonomic scope" value="Bacteria"/>
</dbReference>
<sequence>MRNCAYMEDFYKQKIVYPNMTKFLPFYLDDKGFLQNDKSFMIIGENIAYLTAFLNSSLFKYCFIDNFPELQGGTRELRKIFLDKIPVLQVSEKVNLEFEKRVMKLQELFMNKLSTKQMEIEIDEKIFDLYSLTEEERKIIGFIEIQ</sequence>
<dbReference type="InterPro" id="IPR025931">
    <property type="entry name" value="TaqI_C"/>
</dbReference>
<accession>A0A081PH71</accession>
<keyword evidence="3" id="KW-1185">Reference proteome</keyword>
<name>A0A081PH71_9SPHI</name>
<protein>
    <recommendedName>
        <fullName evidence="1">TaqI-like C-terminal specificity domain-containing protein</fullName>
    </recommendedName>
</protein>
<dbReference type="Proteomes" id="UP000028007">
    <property type="component" value="Unassembled WGS sequence"/>
</dbReference>
<feature type="domain" description="TaqI-like C-terminal specificity" evidence="1">
    <location>
        <begin position="10"/>
        <end position="87"/>
    </location>
</feature>
<gene>
    <name evidence="2" type="ORF">N180_21110</name>
</gene>
<dbReference type="Pfam" id="PF12950">
    <property type="entry name" value="TaqI_C"/>
    <property type="match status" value="1"/>
</dbReference>
<evidence type="ECO:0000259" key="1">
    <source>
        <dbReference type="Pfam" id="PF12950"/>
    </source>
</evidence>
<dbReference type="AlphaFoldDB" id="A0A081PH71"/>
<organism evidence="2 3">
    <name type="scientific">Pedobacter antarcticus 4BY</name>
    <dbReference type="NCBI Taxonomy" id="1358423"/>
    <lineage>
        <taxon>Bacteria</taxon>
        <taxon>Pseudomonadati</taxon>
        <taxon>Bacteroidota</taxon>
        <taxon>Sphingobacteriia</taxon>
        <taxon>Sphingobacteriales</taxon>
        <taxon>Sphingobacteriaceae</taxon>
        <taxon>Pedobacter</taxon>
    </lineage>
</organism>
<evidence type="ECO:0000313" key="2">
    <source>
        <dbReference type="EMBL" id="KEQ30044.1"/>
    </source>
</evidence>
<proteinExistence type="predicted"/>
<reference evidence="2 3" key="1">
    <citation type="journal article" date="1992" name="Int. J. Syst. Bacteriol.">
        <title>Sphingobacterium antarcticus sp. nov. a Psychrotrophic Bacterium from the Soils of Schirmacher Oasis, Antarctica.</title>
        <authorList>
            <person name="Shivaji S."/>
            <person name="Ray M.K."/>
            <person name="Rao N.S."/>
            <person name="Saiserr L."/>
            <person name="Jagannadham M.V."/>
            <person name="Kumar G.S."/>
            <person name="Reddy G."/>
            <person name="Bhargava P.M."/>
        </authorList>
    </citation>
    <scope>NUCLEOTIDE SEQUENCE [LARGE SCALE GENOMIC DNA]</scope>
    <source>
        <strain evidence="2 3">4BY</strain>
    </source>
</reference>
<comment type="caution">
    <text evidence="2">The sequence shown here is derived from an EMBL/GenBank/DDBJ whole genome shotgun (WGS) entry which is preliminary data.</text>
</comment>
<dbReference type="EMBL" id="JNFF01000052">
    <property type="protein sequence ID" value="KEQ30044.1"/>
    <property type="molecule type" value="Genomic_DNA"/>
</dbReference>